<evidence type="ECO:0000313" key="1">
    <source>
        <dbReference type="EMBL" id="PZQ76556.1"/>
    </source>
</evidence>
<reference evidence="1 2" key="1">
    <citation type="submission" date="2017-08" db="EMBL/GenBank/DDBJ databases">
        <title>Infants hospitalized years apart are colonized by the same room-sourced microbial strains.</title>
        <authorList>
            <person name="Brooks B."/>
            <person name="Olm M.R."/>
            <person name="Firek B.A."/>
            <person name="Baker R."/>
            <person name="Thomas B.C."/>
            <person name="Morowitz M.J."/>
            <person name="Banfield J.F."/>
        </authorList>
    </citation>
    <scope>NUCLEOTIDE SEQUENCE [LARGE SCALE GENOMIC DNA]</scope>
    <source>
        <strain evidence="1">S2_005_003_R2_41</strain>
    </source>
</reference>
<gene>
    <name evidence="1" type="ORF">DI563_06790</name>
</gene>
<accession>A0A2W5QHG8</accession>
<organism evidence="1 2">
    <name type="scientific">Variovorax paradoxus</name>
    <dbReference type="NCBI Taxonomy" id="34073"/>
    <lineage>
        <taxon>Bacteria</taxon>
        <taxon>Pseudomonadati</taxon>
        <taxon>Pseudomonadota</taxon>
        <taxon>Betaproteobacteria</taxon>
        <taxon>Burkholderiales</taxon>
        <taxon>Comamonadaceae</taxon>
        <taxon>Variovorax</taxon>
    </lineage>
</organism>
<comment type="caution">
    <text evidence="1">The sequence shown here is derived from an EMBL/GenBank/DDBJ whole genome shotgun (WGS) entry which is preliminary data.</text>
</comment>
<protein>
    <submittedName>
        <fullName evidence="1">Uncharacterized protein</fullName>
    </submittedName>
</protein>
<dbReference type="AlphaFoldDB" id="A0A2W5QHG8"/>
<name>A0A2W5QHG8_VARPD</name>
<dbReference type="Proteomes" id="UP000249135">
    <property type="component" value="Unassembled WGS sequence"/>
</dbReference>
<sequence>MAAGSAGAGGHFDVDDADTLAPGRCQVESWAGRADATATGFQHIGPACRTGPVELGLNLDRSSSPDARSRTVGPAVKWTWYGRPDDPLRAAVEFAASWDLRNHGRPSRQWLLPVTWQPLPALQLHANLGADWAAGSGTRTARVGAAAEWAVDEKVSFILERNRAQGAWTTRGGLRFGLTPMLTLDLSAAKVRPGGAVYTVGLSHEFGR</sequence>
<evidence type="ECO:0000313" key="2">
    <source>
        <dbReference type="Proteomes" id="UP000249135"/>
    </source>
</evidence>
<proteinExistence type="predicted"/>
<dbReference type="EMBL" id="QFPP01000049">
    <property type="protein sequence ID" value="PZQ76556.1"/>
    <property type="molecule type" value="Genomic_DNA"/>
</dbReference>